<feature type="domain" description="PTS EIIA type-2" evidence="6">
    <location>
        <begin position="539"/>
        <end position="686"/>
    </location>
</feature>
<dbReference type="InterPro" id="IPR036095">
    <property type="entry name" value="PTS_EIIB-like_sf"/>
</dbReference>
<protein>
    <submittedName>
        <fullName evidence="9">BglG family transcription antiterminator</fullName>
    </submittedName>
</protein>
<dbReference type="CDD" id="cd05568">
    <property type="entry name" value="PTS_IIB_bgl_like"/>
    <property type="match status" value="1"/>
</dbReference>
<dbReference type="PANTHER" id="PTHR30185">
    <property type="entry name" value="CRYPTIC BETA-GLUCOSIDE BGL OPERON ANTITERMINATOR"/>
    <property type="match status" value="1"/>
</dbReference>
<proteinExistence type="predicted"/>
<sequence length="698" mass="79663">MNISSRQRMILDILLREREGLTIKDLAEEIEVSSRTVHRELNEIETLLEKFGLIVIKKSGVGVQVLGTPEQMQELQSELLDITTTEYTVSERKALILCTLLEAVEPVKLISLAYDLKVTSATISHDLDDLEEWLRQFGLSVIRKRGYGIEIEGSEAAKRKAMSSFISDNLDETELLGAIKDTIQNKTFKNINTSSERLLGLIEKEKLIKVETALRDVEKELPYPLADSAYIGLVIHLSLVIERIVKGEKIDFDVNYLKELSNTHEYHIAQKIIERLKHFFKLTFPVGEVGYITMHLLGAKLRNSTGELFPAENMMLSRNVQQLIKVCEEKLGINFTDERSLFQGLLTHMEPAIHRIKQNMKIRNPVLQQIKKDYAFLFEIIEEAVTVVFPHLHVPDEEIGYLVMHFGASLEKEYGKIKRIRAYIVCSSGIGTSKMLASRIEKEIPEIEVLKNISLFEIGNIDKSQYDVIISTIALPGQQEEYILVSPLLSEEEIKKIKDFIRRIRIRNTIRNQKSVSVNTESPIAKLKSLQIQLGQIVHLIEGFHVYELNNESKNIRETLNQACEILSDRNVIKNKDTVVNQLLAREQLGGLGIPHTTFALFHGRSEHVTKSSFNIFSLKHSIHVQSMENTEISIKNILLLLGPKEMQKENLETLSEISSLLIADETAVIVERGNEASIRTYFAKKLYEFYLKTMKTE</sequence>
<dbReference type="InterPro" id="IPR007737">
    <property type="entry name" value="Mga_HTH"/>
</dbReference>
<feature type="domain" description="PTS EIIB type-2" evidence="7">
    <location>
        <begin position="420"/>
        <end position="509"/>
    </location>
</feature>
<keyword evidence="3" id="KW-0805">Transcription regulation</keyword>
<dbReference type="RefSeq" id="WP_347436511.1">
    <property type="nucleotide sequence ID" value="NZ_CP089291.1"/>
</dbReference>
<evidence type="ECO:0000259" key="8">
    <source>
        <dbReference type="PROSITE" id="PS51372"/>
    </source>
</evidence>
<evidence type="ECO:0000313" key="10">
    <source>
        <dbReference type="Proteomes" id="UP000830167"/>
    </source>
</evidence>
<keyword evidence="4" id="KW-0010">Activator</keyword>
<evidence type="ECO:0000256" key="1">
    <source>
        <dbReference type="ARBA" id="ARBA00022679"/>
    </source>
</evidence>
<organism evidence="9 10">
    <name type="scientific">Fodinisporobacter ferrooxydans</name>
    <dbReference type="NCBI Taxonomy" id="2901836"/>
    <lineage>
        <taxon>Bacteria</taxon>
        <taxon>Bacillati</taxon>
        <taxon>Bacillota</taxon>
        <taxon>Bacilli</taxon>
        <taxon>Bacillales</taxon>
        <taxon>Alicyclobacillaceae</taxon>
        <taxon>Fodinisporobacter</taxon>
    </lineage>
</organism>
<dbReference type="PROSITE" id="PS51094">
    <property type="entry name" value="PTS_EIIA_TYPE_2"/>
    <property type="match status" value="1"/>
</dbReference>
<name>A0ABY4CPP5_9BACL</name>
<evidence type="ECO:0000256" key="3">
    <source>
        <dbReference type="ARBA" id="ARBA00023015"/>
    </source>
</evidence>
<dbReference type="InterPro" id="IPR036390">
    <property type="entry name" value="WH_DNA-bd_sf"/>
</dbReference>
<evidence type="ECO:0000256" key="5">
    <source>
        <dbReference type="ARBA" id="ARBA00023163"/>
    </source>
</evidence>
<dbReference type="InterPro" id="IPR036388">
    <property type="entry name" value="WH-like_DNA-bd_sf"/>
</dbReference>
<dbReference type="SUPFAM" id="SSF55804">
    <property type="entry name" value="Phoshotransferase/anion transport protein"/>
    <property type="match status" value="1"/>
</dbReference>
<dbReference type="InterPro" id="IPR013196">
    <property type="entry name" value="HTH_11"/>
</dbReference>
<dbReference type="SUPFAM" id="SSF52794">
    <property type="entry name" value="PTS system IIB component-like"/>
    <property type="match status" value="1"/>
</dbReference>
<dbReference type="EMBL" id="CP089291">
    <property type="protein sequence ID" value="UOF89820.1"/>
    <property type="molecule type" value="Genomic_DNA"/>
</dbReference>
<evidence type="ECO:0000256" key="2">
    <source>
        <dbReference type="ARBA" id="ARBA00022737"/>
    </source>
</evidence>
<dbReference type="SUPFAM" id="SSF46785">
    <property type="entry name" value="Winged helix' DNA-binding domain"/>
    <property type="match status" value="1"/>
</dbReference>
<reference evidence="9" key="1">
    <citation type="submission" date="2021-12" db="EMBL/GenBank/DDBJ databases">
        <title>Alicyclobacillaceae gen. nov., sp. nov., isolated from chalcocite enrichment system.</title>
        <authorList>
            <person name="Jiang Z."/>
        </authorList>
    </citation>
    <scope>NUCLEOTIDE SEQUENCE</scope>
    <source>
        <strain evidence="9">MYW30-H2</strain>
    </source>
</reference>
<dbReference type="Gene3D" id="1.10.10.10">
    <property type="entry name" value="Winged helix-like DNA-binding domain superfamily/Winged helix DNA-binding domain"/>
    <property type="match status" value="2"/>
</dbReference>
<dbReference type="InterPro" id="IPR016152">
    <property type="entry name" value="PTrfase/Anion_transptr"/>
</dbReference>
<dbReference type="Proteomes" id="UP000830167">
    <property type="component" value="Chromosome"/>
</dbReference>
<keyword evidence="1" id="KW-0808">Transferase</keyword>
<evidence type="ECO:0000259" key="6">
    <source>
        <dbReference type="PROSITE" id="PS51094"/>
    </source>
</evidence>
<dbReference type="InterPro" id="IPR011608">
    <property type="entry name" value="PRD"/>
</dbReference>
<dbReference type="Gene3D" id="1.10.1790.10">
    <property type="entry name" value="PRD domain"/>
    <property type="match status" value="2"/>
</dbReference>
<dbReference type="InterPro" id="IPR002178">
    <property type="entry name" value="PTS_EIIA_type-2_dom"/>
</dbReference>
<evidence type="ECO:0000256" key="4">
    <source>
        <dbReference type="ARBA" id="ARBA00023159"/>
    </source>
</evidence>
<gene>
    <name evidence="9" type="ORF">LSG31_18380</name>
</gene>
<feature type="domain" description="PRD" evidence="8">
    <location>
        <begin position="201"/>
        <end position="306"/>
    </location>
</feature>
<dbReference type="SUPFAM" id="SSF63520">
    <property type="entry name" value="PTS-regulatory domain, PRD"/>
    <property type="match status" value="2"/>
</dbReference>
<accession>A0ABY4CPP5</accession>
<dbReference type="InterPro" id="IPR050661">
    <property type="entry name" value="BglG_antiterminators"/>
</dbReference>
<keyword evidence="5" id="KW-0804">Transcription</keyword>
<dbReference type="PANTHER" id="PTHR30185:SF18">
    <property type="entry name" value="TRANSCRIPTIONAL REGULATOR MTLR"/>
    <property type="match status" value="1"/>
</dbReference>
<evidence type="ECO:0000313" key="9">
    <source>
        <dbReference type="EMBL" id="UOF89820.1"/>
    </source>
</evidence>
<dbReference type="Pfam" id="PF05043">
    <property type="entry name" value="Mga"/>
    <property type="match status" value="1"/>
</dbReference>
<keyword evidence="10" id="KW-1185">Reference proteome</keyword>
<dbReference type="InterPro" id="IPR036634">
    <property type="entry name" value="PRD_sf"/>
</dbReference>
<dbReference type="Pfam" id="PF00874">
    <property type="entry name" value="PRD"/>
    <property type="match status" value="2"/>
</dbReference>
<feature type="domain" description="PRD" evidence="8">
    <location>
        <begin position="311"/>
        <end position="416"/>
    </location>
</feature>
<dbReference type="Gene3D" id="3.40.930.10">
    <property type="entry name" value="Mannitol-specific EII, Chain A"/>
    <property type="match status" value="1"/>
</dbReference>
<dbReference type="PROSITE" id="PS51372">
    <property type="entry name" value="PRD_2"/>
    <property type="match status" value="2"/>
</dbReference>
<keyword evidence="2" id="KW-0677">Repeat</keyword>
<dbReference type="InterPro" id="IPR013011">
    <property type="entry name" value="PTS_EIIB_2"/>
</dbReference>
<dbReference type="Gene3D" id="3.40.50.2300">
    <property type="match status" value="1"/>
</dbReference>
<evidence type="ECO:0000259" key="7">
    <source>
        <dbReference type="PROSITE" id="PS51099"/>
    </source>
</evidence>
<dbReference type="Pfam" id="PF08279">
    <property type="entry name" value="HTH_11"/>
    <property type="match status" value="1"/>
</dbReference>
<dbReference type="PROSITE" id="PS51099">
    <property type="entry name" value="PTS_EIIB_TYPE_2"/>
    <property type="match status" value="1"/>
</dbReference>
<dbReference type="Pfam" id="PF00359">
    <property type="entry name" value="PTS_EIIA_2"/>
    <property type="match status" value="1"/>
</dbReference>